<dbReference type="InterPro" id="IPR037185">
    <property type="entry name" value="EmrE-like"/>
</dbReference>
<dbReference type="PANTHER" id="PTHR32322">
    <property type="entry name" value="INNER MEMBRANE TRANSPORTER"/>
    <property type="match status" value="1"/>
</dbReference>
<protein>
    <recommendedName>
        <fullName evidence="7">EamA domain-containing protein</fullName>
    </recommendedName>
</protein>
<feature type="transmembrane region" description="Helical" evidence="6">
    <location>
        <begin position="301"/>
        <end position="318"/>
    </location>
</feature>
<dbReference type="InterPro" id="IPR050638">
    <property type="entry name" value="AA-Vitamin_Transporters"/>
</dbReference>
<keyword evidence="3 6" id="KW-0812">Transmembrane</keyword>
<dbReference type="PANTHER" id="PTHR32322:SF18">
    <property type="entry name" value="S-ADENOSYLMETHIONINE_S-ADENOSYLHOMOCYSTEINE TRANSPORTER"/>
    <property type="match status" value="1"/>
</dbReference>
<keyword evidence="5 6" id="KW-0472">Membrane</keyword>
<name>C4WFJ3_9HYPH</name>
<dbReference type="GO" id="GO:0005886">
    <property type="term" value="C:plasma membrane"/>
    <property type="evidence" value="ECO:0007669"/>
    <property type="project" value="UniProtKB-SubCell"/>
</dbReference>
<gene>
    <name evidence="8" type="ORF">OINT_1001715</name>
</gene>
<feature type="domain" description="EamA" evidence="7">
    <location>
        <begin position="184"/>
        <end position="318"/>
    </location>
</feature>
<comment type="subcellular location">
    <subcellularLocation>
        <location evidence="1">Cell membrane</location>
        <topology evidence="1">Multi-pass membrane protein</topology>
    </subcellularLocation>
</comment>
<proteinExistence type="predicted"/>
<dbReference type="InterPro" id="IPR000620">
    <property type="entry name" value="EamA_dom"/>
</dbReference>
<evidence type="ECO:0000313" key="9">
    <source>
        <dbReference type="Proteomes" id="UP000004386"/>
    </source>
</evidence>
<dbReference type="Proteomes" id="UP000004386">
    <property type="component" value="Unassembled WGS sequence"/>
</dbReference>
<evidence type="ECO:0000259" key="7">
    <source>
        <dbReference type="Pfam" id="PF00892"/>
    </source>
</evidence>
<evidence type="ECO:0000256" key="4">
    <source>
        <dbReference type="ARBA" id="ARBA00022989"/>
    </source>
</evidence>
<keyword evidence="2" id="KW-1003">Cell membrane</keyword>
<sequence>MALVAARNAIVRRYSFFLLRVKMTAITDTHPTTSTSNTIRGLAWGLSGVLVWSGSFVLTRFGFKTALTPFDIIALRFGVAGLVLLPVVLMKGFGLRQLGPLGFVLLASGAGVPYALLTTCGLQYAPASHAAALIPGLMTAMVAIMGMALLKEHLAPSRWSGVVLIVIGAMLIAGLSQLGGPEMLGHLFFFVAALVWAIYVMVFRKKGIDGLHATAIAAVTSAIVYLPIYMIFLPKGMDATPWGDIALQGFYQGVLTSAFGVFAFNRAVVLLGTAAGAALSALIPVITLVLALVLLGEVPGWTDTLAAFLISLGVLALNRKGKKPAAS</sequence>
<feature type="transmembrane region" description="Helical" evidence="6">
    <location>
        <begin position="245"/>
        <end position="264"/>
    </location>
</feature>
<keyword evidence="4 6" id="KW-1133">Transmembrane helix</keyword>
<feature type="transmembrane region" description="Helical" evidence="6">
    <location>
        <begin position="159"/>
        <end position="178"/>
    </location>
</feature>
<feature type="domain" description="EamA" evidence="7">
    <location>
        <begin position="40"/>
        <end position="173"/>
    </location>
</feature>
<evidence type="ECO:0000313" key="8">
    <source>
        <dbReference type="EMBL" id="EEQ96290.1"/>
    </source>
</evidence>
<feature type="transmembrane region" description="Helical" evidence="6">
    <location>
        <begin position="184"/>
        <end position="203"/>
    </location>
</feature>
<reference evidence="8 9" key="1">
    <citation type="submission" date="2009-05" db="EMBL/GenBank/DDBJ databases">
        <authorList>
            <person name="Setubal J.C."/>
            <person name="Boyle S."/>
            <person name="Crasta O.R."/>
            <person name="Gillespie J.J."/>
            <person name="Kenyon R.W."/>
            <person name="Lu J."/>
            <person name="Mane S."/>
            <person name="Nagrani S."/>
            <person name="Shallom J.M."/>
            <person name="Shallom S."/>
            <person name="Shukla M."/>
            <person name="Snyder E.E."/>
            <person name="Sobral B.W."/>
            <person name="Wattam A.R."/>
            <person name="Will R."/>
            <person name="Williams K."/>
            <person name="Yoo H."/>
            <person name="Munk C."/>
            <person name="Tapia R."/>
            <person name="Green L."/>
            <person name="Rogers Y."/>
            <person name="Detter J.C."/>
            <person name="Bruce D."/>
            <person name="Brettin T.S."/>
            <person name="Tsolis R."/>
        </authorList>
    </citation>
    <scope>NUCLEOTIDE SEQUENCE [LARGE SCALE GENOMIC DNA]</scope>
    <source>
        <strain evidence="8 9">LMG 3301</strain>
    </source>
</reference>
<comment type="caution">
    <text evidence="8">The sequence shown here is derived from an EMBL/GenBank/DDBJ whole genome shotgun (WGS) entry which is preliminary data.</text>
</comment>
<dbReference type="AlphaFoldDB" id="C4WFJ3"/>
<dbReference type="SUPFAM" id="SSF103481">
    <property type="entry name" value="Multidrug resistance efflux transporter EmrE"/>
    <property type="match status" value="2"/>
</dbReference>
<organism evidence="8 9">
    <name type="scientific">Brucella intermedia LMG 3301</name>
    <dbReference type="NCBI Taxonomy" id="641118"/>
    <lineage>
        <taxon>Bacteria</taxon>
        <taxon>Pseudomonadati</taxon>
        <taxon>Pseudomonadota</taxon>
        <taxon>Alphaproteobacteria</taxon>
        <taxon>Hyphomicrobiales</taxon>
        <taxon>Brucellaceae</taxon>
        <taxon>Brucella/Ochrobactrum group</taxon>
        <taxon>Brucella</taxon>
    </lineage>
</organism>
<feature type="transmembrane region" description="Helical" evidence="6">
    <location>
        <begin position="69"/>
        <end position="89"/>
    </location>
</feature>
<evidence type="ECO:0000256" key="1">
    <source>
        <dbReference type="ARBA" id="ARBA00004651"/>
    </source>
</evidence>
<feature type="transmembrane region" description="Helical" evidence="6">
    <location>
        <begin position="215"/>
        <end position="233"/>
    </location>
</feature>
<evidence type="ECO:0000256" key="3">
    <source>
        <dbReference type="ARBA" id="ARBA00022692"/>
    </source>
</evidence>
<dbReference type="Pfam" id="PF00892">
    <property type="entry name" value="EamA"/>
    <property type="match status" value="2"/>
</dbReference>
<evidence type="ECO:0000256" key="5">
    <source>
        <dbReference type="ARBA" id="ARBA00023136"/>
    </source>
</evidence>
<dbReference type="Gene3D" id="1.10.3730.20">
    <property type="match status" value="1"/>
</dbReference>
<feature type="transmembrane region" description="Helical" evidence="6">
    <location>
        <begin position="42"/>
        <end position="63"/>
    </location>
</feature>
<accession>C4WFJ3</accession>
<dbReference type="EMBL" id="ACQA01000001">
    <property type="protein sequence ID" value="EEQ96290.1"/>
    <property type="molecule type" value="Genomic_DNA"/>
</dbReference>
<feature type="transmembrane region" description="Helical" evidence="6">
    <location>
        <begin position="271"/>
        <end position="295"/>
    </location>
</feature>
<evidence type="ECO:0000256" key="6">
    <source>
        <dbReference type="SAM" id="Phobius"/>
    </source>
</evidence>
<evidence type="ECO:0000256" key="2">
    <source>
        <dbReference type="ARBA" id="ARBA00022475"/>
    </source>
</evidence>
<dbReference type="HOGENOM" id="CLU_033863_3_0_5"/>
<feature type="transmembrane region" description="Helical" evidence="6">
    <location>
        <begin position="101"/>
        <end position="124"/>
    </location>
</feature>
<feature type="transmembrane region" description="Helical" evidence="6">
    <location>
        <begin position="130"/>
        <end position="150"/>
    </location>
</feature>